<comment type="caution">
    <text evidence="1">The sequence shown here is derived from an EMBL/GenBank/DDBJ whole genome shotgun (WGS) entry which is preliminary data.</text>
</comment>
<organism evidence="1">
    <name type="scientific">Tanacetum cinerariifolium</name>
    <name type="common">Dalmatian daisy</name>
    <name type="synonym">Chrysanthemum cinerariifolium</name>
    <dbReference type="NCBI Taxonomy" id="118510"/>
    <lineage>
        <taxon>Eukaryota</taxon>
        <taxon>Viridiplantae</taxon>
        <taxon>Streptophyta</taxon>
        <taxon>Embryophyta</taxon>
        <taxon>Tracheophyta</taxon>
        <taxon>Spermatophyta</taxon>
        <taxon>Magnoliopsida</taxon>
        <taxon>eudicotyledons</taxon>
        <taxon>Gunneridae</taxon>
        <taxon>Pentapetalae</taxon>
        <taxon>asterids</taxon>
        <taxon>campanulids</taxon>
        <taxon>Asterales</taxon>
        <taxon>Asteraceae</taxon>
        <taxon>Asteroideae</taxon>
        <taxon>Anthemideae</taxon>
        <taxon>Anthemidinae</taxon>
        <taxon>Tanacetum</taxon>
    </lineage>
</organism>
<accession>A0A699XFY8</accession>
<reference evidence="1" key="1">
    <citation type="journal article" date="2019" name="Sci. Rep.">
        <title>Draft genome of Tanacetum cinerariifolium, the natural source of mosquito coil.</title>
        <authorList>
            <person name="Yamashiro T."/>
            <person name="Shiraishi A."/>
            <person name="Satake H."/>
            <person name="Nakayama K."/>
        </authorList>
    </citation>
    <scope>NUCLEOTIDE SEQUENCE</scope>
</reference>
<evidence type="ECO:0000313" key="1">
    <source>
        <dbReference type="EMBL" id="GFD57330.1"/>
    </source>
</evidence>
<sequence>MAPRRVDDLQRVEELPERGSVRIGTLGTQAGDRTGGVGNRLGHGIAHVAVLAPVASEATDEGI</sequence>
<feature type="non-terminal residue" evidence="1">
    <location>
        <position position="63"/>
    </location>
</feature>
<proteinExistence type="predicted"/>
<dbReference type="AlphaFoldDB" id="A0A699XFY8"/>
<dbReference type="EMBL" id="BKCJ011839818">
    <property type="protein sequence ID" value="GFD57330.1"/>
    <property type="molecule type" value="Genomic_DNA"/>
</dbReference>
<protein>
    <submittedName>
        <fullName evidence="1">Uncharacterized protein</fullName>
    </submittedName>
</protein>
<name>A0A699XFY8_TANCI</name>
<gene>
    <name evidence="1" type="ORF">Tci_929299</name>
</gene>